<reference evidence="3" key="1">
    <citation type="journal article" date="2017" name="Genome Biol.">
        <title>Comparative genomics reveals high biological diversity and specific adaptations in the industrially and medically important fungal genus Aspergillus.</title>
        <authorList>
            <person name="de Vries R.P."/>
            <person name="Riley R."/>
            <person name="Wiebenga A."/>
            <person name="Aguilar-Osorio G."/>
            <person name="Amillis S."/>
            <person name="Uchima C.A."/>
            <person name="Anderluh G."/>
            <person name="Asadollahi M."/>
            <person name="Askin M."/>
            <person name="Barry K."/>
            <person name="Battaglia E."/>
            <person name="Bayram O."/>
            <person name="Benocci T."/>
            <person name="Braus-Stromeyer S.A."/>
            <person name="Caldana C."/>
            <person name="Canovas D."/>
            <person name="Cerqueira G.C."/>
            <person name="Chen F."/>
            <person name="Chen W."/>
            <person name="Choi C."/>
            <person name="Clum A."/>
            <person name="Dos Santos R.A."/>
            <person name="Damasio A.R."/>
            <person name="Diallinas G."/>
            <person name="Emri T."/>
            <person name="Fekete E."/>
            <person name="Flipphi M."/>
            <person name="Freyberg S."/>
            <person name="Gallo A."/>
            <person name="Gournas C."/>
            <person name="Habgood R."/>
            <person name="Hainaut M."/>
            <person name="Harispe M.L."/>
            <person name="Henrissat B."/>
            <person name="Hilden K.S."/>
            <person name="Hope R."/>
            <person name="Hossain A."/>
            <person name="Karabika E."/>
            <person name="Karaffa L."/>
            <person name="Karanyi Z."/>
            <person name="Krasevec N."/>
            <person name="Kuo A."/>
            <person name="Kusch H."/>
            <person name="LaButti K."/>
            <person name="Lagendijk E.L."/>
            <person name="Lapidus A."/>
            <person name="Levasseur A."/>
            <person name="Lindquist E."/>
            <person name="Lipzen A."/>
            <person name="Logrieco A.F."/>
            <person name="MacCabe A."/>
            <person name="Maekelae M.R."/>
            <person name="Malavazi I."/>
            <person name="Melin P."/>
            <person name="Meyer V."/>
            <person name="Mielnichuk N."/>
            <person name="Miskei M."/>
            <person name="Molnar A.P."/>
            <person name="Mule G."/>
            <person name="Ngan C.Y."/>
            <person name="Orejas M."/>
            <person name="Orosz E."/>
            <person name="Ouedraogo J.P."/>
            <person name="Overkamp K.M."/>
            <person name="Park H.-S."/>
            <person name="Perrone G."/>
            <person name="Piumi F."/>
            <person name="Punt P.J."/>
            <person name="Ram A.F."/>
            <person name="Ramon A."/>
            <person name="Rauscher S."/>
            <person name="Record E."/>
            <person name="Riano-Pachon D.M."/>
            <person name="Robert V."/>
            <person name="Roehrig J."/>
            <person name="Ruller R."/>
            <person name="Salamov A."/>
            <person name="Salih N.S."/>
            <person name="Samson R.A."/>
            <person name="Sandor E."/>
            <person name="Sanguinetti M."/>
            <person name="Schuetze T."/>
            <person name="Sepcic K."/>
            <person name="Shelest E."/>
            <person name="Sherlock G."/>
            <person name="Sophianopoulou V."/>
            <person name="Squina F.M."/>
            <person name="Sun H."/>
            <person name="Susca A."/>
            <person name="Todd R.B."/>
            <person name="Tsang A."/>
            <person name="Unkles S.E."/>
            <person name="van de Wiele N."/>
            <person name="van Rossen-Uffink D."/>
            <person name="Oliveira J.V."/>
            <person name="Vesth T.C."/>
            <person name="Visser J."/>
            <person name="Yu J.-H."/>
            <person name="Zhou M."/>
            <person name="Andersen M.R."/>
            <person name="Archer D.B."/>
            <person name="Baker S.E."/>
            <person name="Benoit I."/>
            <person name="Brakhage A.A."/>
            <person name="Braus G.H."/>
            <person name="Fischer R."/>
            <person name="Frisvad J.C."/>
            <person name="Goldman G.H."/>
            <person name="Houbraken J."/>
            <person name="Oakley B."/>
            <person name="Pocsi I."/>
            <person name="Scazzocchio C."/>
            <person name="Seiboth B."/>
            <person name="vanKuyk P.A."/>
            <person name="Wortman J."/>
            <person name="Dyer P.S."/>
            <person name="Grigoriev I.V."/>
        </authorList>
    </citation>
    <scope>NUCLEOTIDE SEQUENCE [LARGE SCALE GENOMIC DNA]</scope>
    <source>
        <strain evidence="3">CBS 593.65</strain>
    </source>
</reference>
<dbReference type="AlphaFoldDB" id="A0A1L9TPZ0"/>
<keyword evidence="1" id="KW-0472">Membrane</keyword>
<evidence type="ECO:0008006" key="4">
    <source>
        <dbReference type="Google" id="ProtNLM"/>
    </source>
</evidence>
<evidence type="ECO:0000313" key="2">
    <source>
        <dbReference type="EMBL" id="OJJ61494.1"/>
    </source>
</evidence>
<organism evidence="2 3">
    <name type="scientific">Aspergillus sydowii CBS 593.65</name>
    <dbReference type="NCBI Taxonomy" id="1036612"/>
    <lineage>
        <taxon>Eukaryota</taxon>
        <taxon>Fungi</taxon>
        <taxon>Dikarya</taxon>
        <taxon>Ascomycota</taxon>
        <taxon>Pezizomycotina</taxon>
        <taxon>Eurotiomycetes</taxon>
        <taxon>Eurotiomycetidae</taxon>
        <taxon>Eurotiales</taxon>
        <taxon>Aspergillaceae</taxon>
        <taxon>Aspergillus</taxon>
        <taxon>Aspergillus subgen. Nidulantes</taxon>
    </lineage>
</organism>
<evidence type="ECO:0000313" key="3">
    <source>
        <dbReference type="Proteomes" id="UP000184356"/>
    </source>
</evidence>
<dbReference type="InterPro" id="IPR039535">
    <property type="entry name" value="ASST-like"/>
</dbReference>
<sequence>MALVEERHLLSARNTLVYLACIFIFAGLVDCATWISFQSRPDIRAPVLNISLKNDSHISPGYIFLAPFDGEVPGPYIYDYNGNLIWSGGDGSTTELSHNLHVCPYEGSDHLCYFKGAMLGGYARGKHEIIDRSYKPTTSVQSGDGLIESDMHETAVIDGKTMMIPIYQPRPYNLEAFGLPPGQGWVIDSVFQEIDIKTGRVLFQWNSLDHIGPEQSYTPRNQNQIIGNGETENTPWDYFHINSIDKNANGDYIISARHTSGIYKISGKDGSVMWKLGGSQPTIRQTNYNFSAQHDARFREENDTTTVLSLFDNASNWYINTSTISCGMIVAIDHETNSSTLIRSYNPPGPAPLSWSQGNMQILPNKNVVIGWGNIPAISEHLEDGTPVFAASVADANSMNYRWYKYNWTGVPADPPALRTYSPSPTSGTTFWMSWNGATEVDHWNIYGTTSTSDEFTHLAKADNLGFQTTYSTTGHHPRAFVEAIGKDGTSLAKSSIFTTSDSLA</sequence>
<protein>
    <recommendedName>
        <fullName evidence="4">ASST-domain-containing protein</fullName>
    </recommendedName>
</protein>
<evidence type="ECO:0000256" key="1">
    <source>
        <dbReference type="SAM" id="Phobius"/>
    </source>
</evidence>
<dbReference type="VEuPathDB" id="FungiDB:ASPSYDRAFT_88038"/>
<dbReference type="PANTHER" id="PTHR35340">
    <property type="entry name" value="PQQ ENZYME REPEAT PROTEIN-RELATED"/>
    <property type="match status" value="1"/>
</dbReference>
<dbReference type="EMBL" id="KV878584">
    <property type="protein sequence ID" value="OJJ61494.1"/>
    <property type="molecule type" value="Genomic_DNA"/>
</dbReference>
<dbReference type="RefSeq" id="XP_040705300.1">
    <property type="nucleotide sequence ID" value="XM_040851949.1"/>
</dbReference>
<dbReference type="InterPro" id="IPR053143">
    <property type="entry name" value="Arylsulfate_ST"/>
</dbReference>
<dbReference type="Pfam" id="PF14269">
    <property type="entry name" value="Arylsulfotran_2"/>
    <property type="match status" value="1"/>
</dbReference>
<feature type="transmembrane region" description="Helical" evidence="1">
    <location>
        <begin position="16"/>
        <end position="37"/>
    </location>
</feature>
<accession>A0A1L9TPZ0</accession>
<dbReference type="Proteomes" id="UP000184356">
    <property type="component" value="Unassembled WGS sequence"/>
</dbReference>
<keyword evidence="1" id="KW-1133">Transmembrane helix</keyword>
<proteinExistence type="predicted"/>
<dbReference type="PANTHER" id="PTHR35340:SF9">
    <property type="entry name" value="ASST-DOMAIN-CONTAINING PROTEIN"/>
    <property type="match status" value="1"/>
</dbReference>
<keyword evidence="1" id="KW-0812">Transmembrane</keyword>
<dbReference type="GeneID" id="63768022"/>
<dbReference type="OrthoDB" id="5427350at2759"/>
<gene>
    <name evidence="2" type="ORF">ASPSYDRAFT_88038</name>
</gene>
<name>A0A1L9TPZ0_9EURO</name>
<keyword evidence="3" id="KW-1185">Reference proteome</keyword>